<keyword evidence="3" id="KW-1185">Reference proteome</keyword>
<dbReference type="EMBL" id="JAHZSS010000005">
    <property type="protein sequence ID" value="MBW8190593.1"/>
    <property type="molecule type" value="Genomic_DNA"/>
</dbReference>
<evidence type="ECO:0000256" key="1">
    <source>
        <dbReference type="SAM" id="MobiDB-lite"/>
    </source>
</evidence>
<name>A0ABS7EE35_9GAMM</name>
<reference evidence="2" key="1">
    <citation type="submission" date="2021-07" db="EMBL/GenBank/DDBJ databases">
        <title>Neiella marina sp. nov., isolated from the intestinal content of sea cucumber Apostichopus japonicus.</title>
        <authorList>
            <person name="Bai X."/>
        </authorList>
    </citation>
    <scope>NUCLEOTIDE SEQUENCE</scope>
    <source>
        <strain evidence="2">126</strain>
    </source>
</reference>
<organism evidence="2 3">
    <name type="scientific">Neiella holothuriorum</name>
    <dbReference type="NCBI Taxonomy" id="2870530"/>
    <lineage>
        <taxon>Bacteria</taxon>
        <taxon>Pseudomonadati</taxon>
        <taxon>Pseudomonadota</taxon>
        <taxon>Gammaproteobacteria</taxon>
        <taxon>Alteromonadales</taxon>
        <taxon>Echinimonadaceae</taxon>
        <taxon>Neiella</taxon>
    </lineage>
</organism>
<protein>
    <submittedName>
        <fullName evidence="2">OprO/OprP family phosphate-selective porin</fullName>
    </submittedName>
</protein>
<gene>
    <name evidence="2" type="ORF">K0504_06045</name>
</gene>
<accession>A0ABS7EE35</accession>
<sequence length="397" mass="44013">MSDEDLAKNSSEQKDEAGNENSAESSAVALAADDNVEVAANNEQMSGVELGGAVRFQYSYEAYDSDNKDRGGDFDFDTFRLDLNGNVGDVILSAQYRWFDYMDVIHHAWVGYNFYEEQQARIGITKVPFGILPYASHNFFFSANYYVGLEDDYDMGVNYSYVTASDQLDLAFYKNDEQGGIDGYVSDRSERYSYDVVGVRLEGEGIFDVPTLQAAETNTLNGRYAHIFNFDQMAVEVGVSGQVGQLELDQGKDGDHFAAALHSVIDVGQWNIQLQASTYEYDVDGMNVDQMVVGAYAFFDTIAAEADLYLANIAYSQPVQWGPVSNLTFYNDYTLVSGKSGNLEDTFMNVTGVAVTAGGLYTYFDYVMAENQPFIGGSMAGDGDTEHRFNANFGYYF</sequence>
<comment type="caution">
    <text evidence="2">The sequence shown here is derived from an EMBL/GenBank/DDBJ whole genome shotgun (WGS) entry which is preliminary data.</text>
</comment>
<feature type="compositionally biased region" description="Basic and acidic residues" evidence="1">
    <location>
        <begin position="1"/>
        <end position="17"/>
    </location>
</feature>
<evidence type="ECO:0000313" key="3">
    <source>
        <dbReference type="Proteomes" id="UP001166251"/>
    </source>
</evidence>
<dbReference type="Proteomes" id="UP001166251">
    <property type="component" value="Unassembled WGS sequence"/>
</dbReference>
<evidence type="ECO:0000313" key="2">
    <source>
        <dbReference type="EMBL" id="MBW8190593.1"/>
    </source>
</evidence>
<feature type="region of interest" description="Disordered" evidence="1">
    <location>
        <begin position="1"/>
        <end position="26"/>
    </location>
</feature>
<proteinExistence type="predicted"/>